<organism evidence="1 2">
    <name type="scientific">Faecalibacterium hominis</name>
    <name type="common">ex Afrizal et al. 2022</name>
    <dbReference type="NCBI Taxonomy" id="2881265"/>
    <lineage>
        <taxon>Bacteria</taxon>
        <taxon>Bacillati</taxon>
        <taxon>Bacillota</taxon>
        <taxon>Clostridia</taxon>
        <taxon>Eubacteriales</taxon>
        <taxon>Oscillospiraceae</taxon>
        <taxon>Faecalibacterium</taxon>
    </lineage>
</organism>
<evidence type="ECO:0000313" key="2">
    <source>
        <dbReference type="Proteomes" id="UP001199236"/>
    </source>
</evidence>
<dbReference type="Proteomes" id="UP001199236">
    <property type="component" value="Unassembled WGS sequence"/>
</dbReference>
<keyword evidence="2" id="KW-1185">Reference proteome</keyword>
<protein>
    <submittedName>
        <fullName evidence="1">Uncharacterized protein</fullName>
    </submittedName>
</protein>
<reference evidence="1 2" key="1">
    <citation type="submission" date="2021-10" db="EMBL/GenBank/DDBJ databases">
        <title>Anaerobic single-cell dispensing facilitates the cultivation of human gut bacteria.</title>
        <authorList>
            <person name="Afrizal A."/>
        </authorList>
    </citation>
    <scope>NUCLEOTIDE SEQUENCE [LARGE SCALE GENOMIC DNA]</scope>
    <source>
        <strain evidence="1 2">CLA-AA-H223</strain>
    </source>
</reference>
<accession>A0ABS8FGA2</accession>
<proteinExistence type="predicted"/>
<name>A0ABS8FGA2_9FIRM</name>
<dbReference type="EMBL" id="JAJEQO010000011">
    <property type="protein sequence ID" value="MCC2213568.1"/>
    <property type="molecule type" value="Genomic_DNA"/>
</dbReference>
<evidence type="ECO:0000313" key="1">
    <source>
        <dbReference type="EMBL" id="MCC2213568.1"/>
    </source>
</evidence>
<comment type="caution">
    <text evidence="1">The sequence shown here is derived from an EMBL/GenBank/DDBJ whole genome shotgun (WGS) entry which is preliminary data.</text>
</comment>
<dbReference type="RefSeq" id="WP_227622727.1">
    <property type="nucleotide sequence ID" value="NZ_JAJEQO010000011.1"/>
</dbReference>
<gene>
    <name evidence="1" type="ORF">LKD34_08715</name>
</gene>
<sequence>MNKGIWLSVHPSAKTAGCIHFWCIQMDLSTLSTGFSTGIVKKGPVFPRCFPLFPLSFPHFPVKHFIHGVLYRADLCENQGNYGPLHLFSERKSNPKIYFLQQAENSLVEFLPVGMKEPLIFHTRFLQKSICGKQRENFSFQQKETTLSVIAARCHLSQRARLCCLYLRPAIGSPFGGAGKAVRL</sequence>